<dbReference type="PANTHER" id="PTHR43080:SF2">
    <property type="entry name" value="CBS DOMAIN-CONTAINING PROTEIN"/>
    <property type="match status" value="1"/>
</dbReference>
<dbReference type="PROSITE" id="PS51371">
    <property type="entry name" value="CBS"/>
    <property type="match status" value="2"/>
</dbReference>
<evidence type="ECO:0000256" key="1">
    <source>
        <dbReference type="ARBA" id="ARBA00023122"/>
    </source>
</evidence>
<dbReference type="InterPro" id="IPR051257">
    <property type="entry name" value="Diverse_CBS-Domain"/>
</dbReference>
<evidence type="ECO:0000313" key="4">
    <source>
        <dbReference type="EMBL" id="GIH21112.1"/>
    </source>
</evidence>
<organism evidence="4 5">
    <name type="scientific">Rugosimonospora africana</name>
    <dbReference type="NCBI Taxonomy" id="556532"/>
    <lineage>
        <taxon>Bacteria</taxon>
        <taxon>Bacillati</taxon>
        <taxon>Actinomycetota</taxon>
        <taxon>Actinomycetes</taxon>
        <taxon>Micromonosporales</taxon>
        <taxon>Micromonosporaceae</taxon>
        <taxon>Rugosimonospora</taxon>
    </lineage>
</organism>
<feature type="domain" description="CBS" evidence="3">
    <location>
        <begin position="96"/>
        <end position="154"/>
    </location>
</feature>
<sequence>MQFGTHQAVGYRHTPVPVHRGDLRYVTVTTLMSRPVLAIAERTVLQDALLALVSGGVRHLAVVDADGRCVGMVTDRMLAAEWAYRPMAFARHTVAMICHDEPPMIDRDATVAAAAKVMRRCGSDAVVVADPDLYPIGVLTSGDIIALLAKPDPERSGDHARA</sequence>
<keyword evidence="1 2" id="KW-0129">CBS domain</keyword>
<dbReference type="Proteomes" id="UP000642748">
    <property type="component" value="Unassembled WGS sequence"/>
</dbReference>
<dbReference type="EMBL" id="BONZ01000116">
    <property type="protein sequence ID" value="GIH21112.1"/>
    <property type="molecule type" value="Genomic_DNA"/>
</dbReference>
<dbReference type="Pfam" id="PF00571">
    <property type="entry name" value="CBS"/>
    <property type="match status" value="2"/>
</dbReference>
<dbReference type="InterPro" id="IPR046342">
    <property type="entry name" value="CBS_dom_sf"/>
</dbReference>
<keyword evidence="5" id="KW-1185">Reference proteome</keyword>
<evidence type="ECO:0000259" key="3">
    <source>
        <dbReference type="PROSITE" id="PS51371"/>
    </source>
</evidence>
<dbReference type="PANTHER" id="PTHR43080">
    <property type="entry name" value="CBS DOMAIN-CONTAINING PROTEIN CBSX3, MITOCHONDRIAL"/>
    <property type="match status" value="1"/>
</dbReference>
<gene>
    <name evidence="4" type="ORF">Raf01_92840</name>
</gene>
<evidence type="ECO:0000256" key="2">
    <source>
        <dbReference type="PROSITE-ProRule" id="PRU00703"/>
    </source>
</evidence>
<dbReference type="Gene3D" id="3.10.580.10">
    <property type="entry name" value="CBS-domain"/>
    <property type="match status" value="2"/>
</dbReference>
<accession>A0A8J3R3C1</accession>
<proteinExistence type="predicted"/>
<dbReference type="InterPro" id="IPR000644">
    <property type="entry name" value="CBS_dom"/>
</dbReference>
<dbReference type="SUPFAM" id="SSF54631">
    <property type="entry name" value="CBS-domain pair"/>
    <property type="match status" value="1"/>
</dbReference>
<name>A0A8J3R3C1_9ACTN</name>
<dbReference type="SMART" id="SM00116">
    <property type="entry name" value="CBS"/>
    <property type="match status" value="2"/>
</dbReference>
<evidence type="ECO:0000313" key="5">
    <source>
        <dbReference type="Proteomes" id="UP000642748"/>
    </source>
</evidence>
<dbReference type="AlphaFoldDB" id="A0A8J3R3C1"/>
<comment type="caution">
    <text evidence="4">The sequence shown here is derived from an EMBL/GenBank/DDBJ whole genome shotgun (WGS) entry which is preliminary data.</text>
</comment>
<dbReference type="CDD" id="cd02205">
    <property type="entry name" value="CBS_pair_SF"/>
    <property type="match status" value="1"/>
</dbReference>
<protein>
    <recommendedName>
        <fullName evidence="3">CBS domain-containing protein</fullName>
    </recommendedName>
</protein>
<reference evidence="4" key="1">
    <citation type="submission" date="2021-01" db="EMBL/GenBank/DDBJ databases">
        <title>Whole genome shotgun sequence of Rugosimonospora africana NBRC 104875.</title>
        <authorList>
            <person name="Komaki H."/>
            <person name="Tamura T."/>
        </authorList>
    </citation>
    <scope>NUCLEOTIDE SEQUENCE</scope>
    <source>
        <strain evidence="4">NBRC 104875</strain>
    </source>
</reference>
<feature type="domain" description="CBS" evidence="3">
    <location>
        <begin position="32"/>
        <end position="89"/>
    </location>
</feature>